<dbReference type="InterPro" id="IPR019127">
    <property type="entry name" value="Exosortase"/>
</dbReference>
<keyword evidence="5" id="KW-0378">Hydrolase</keyword>
<dbReference type="Pfam" id="PF09721">
    <property type="entry name" value="Exosortase_EpsH"/>
    <property type="match status" value="1"/>
</dbReference>
<comment type="subcellular location">
    <subcellularLocation>
        <location evidence="1">Cell membrane</location>
        <topology evidence="1">Multi-pass membrane protein</topology>
    </subcellularLocation>
</comment>
<keyword evidence="4 9" id="KW-0812">Transmembrane</keyword>
<evidence type="ECO:0000256" key="4">
    <source>
        <dbReference type="ARBA" id="ARBA00022692"/>
    </source>
</evidence>
<evidence type="ECO:0000256" key="8">
    <source>
        <dbReference type="PIRSR" id="PIRSR025737-1"/>
    </source>
</evidence>
<dbReference type="InterPro" id="IPR026392">
    <property type="entry name" value="Exo/Archaeosortase_dom"/>
</dbReference>
<feature type="transmembrane region" description="Helical" evidence="9">
    <location>
        <begin position="253"/>
        <end position="276"/>
    </location>
</feature>
<feature type="transmembrane region" description="Helical" evidence="9">
    <location>
        <begin position="220"/>
        <end position="241"/>
    </location>
</feature>
<feature type="active site" description="Proton donor" evidence="8">
    <location>
        <position position="234"/>
    </location>
</feature>
<proteinExistence type="predicted"/>
<evidence type="ECO:0000256" key="5">
    <source>
        <dbReference type="ARBA" id="ARBA00022801"/>
    </source>
</evidence>
<feature type="transmembrane region" description="Helical" evidence="9">
    <location>
        <begin position="42"/>
        <end position="58"/>
    </location>
</feature>
<keyword evidence="2" id="KW-1003">Cell membrane</keyword>
<feature type="transmembrane region" description="Helical" evidence="9">
    <location>
        <begin position="99"/>
        <end position="118"/>
    </location>
</feature>
<dbReference type="AlphaFoldDB" id="A0A075FVF3"/>
<reference evidence="10" key="1">
    <citation type="journal article" date="2014" name="Genome Biol. Evol.">
        <title>Pangenome evidence for extensive interdomain horizontal transfer affecting lineage core and shell genes in uncultured planktonic thaumarchaeota and euryarchaeota.</title>
        <authorList>
            <person name="Deschamps P."/>
            <person name="Zivanovic Y."/>
            <person name="Moreira D."/>
            <person name="Rodriguez-Valera F."/>
            <person name="Lopez-Garcia P."/>
        </authorList>
    </citation>
    <scope>NUCLEOTIDE SEQUENCE</scope>
</reference>
<evidence type="ECO:0000313" key="10">
    <source>
        <dbReference type="EMBL" id="AIE95259.1"/>
    </source>
</evidence>
<feature type="transmembrane region" description="Helical" evidence="9">
    <location>
        <begin position="125"/>
        <end position="144"/>
    </location>
</feature>
<organism evidence="10">
    <name type="scientific">uncultured marine group II/III euryarchaeote AD1000_61_A07</name>
    <dbReference type="NCBI Taxonomy" id="1457792"/>
    <lineage>
        <taxon>Archaea</taxon>
        <taxon>Methanobacteriati</taxon>
        <taxon>Methanobacteriota</taxon>
        <taxon>environmental samples</taxon>
    </lineage>
</organism>
<dbReference type="PIRSF" id="PIRSF025737">
    <property type="entry name" value="Cyco1"/>
    <property type="match status" value="1"/>
</dbReference>
<protein>
    <submittedName>
        <fullName evidence="10">Exosortase EpsH-like protein</fullName>
    </submittedName>
</protein>
<sequence>MKLEIIAEAFAIGSLILLALGNLISSNKFTFSNFSIPQKAGFELNIVGWLFMGGFWFLQIEHYMMIRDPVNAFLCLLGLPFFSYLAYHEYLNIAWKTPYPALAWLGAMTVVAGGIYFFVERVPLLAGWFINIVAHHSAFLLEVFNHGVTLQPIDYGTGSTWYRPGSSYQEVTVGVSADWKDPMAPSVNIILACTALQSMIIFVGGVLCTKADFKRRIYAFLATVPVIYFLNLVRNVSIIYLTYSHVWGDETFYYAHSLIGKGGSLFALIFLAVALFHYMPEMQNNILDLIDLTKRKKPDNIK</sequence>
<feature type="transmembrane region" description="Helical" evidence="9">
    <location>
        <begin position="70"/>
        <end position="87"/>
    </location>
</feature>
<dbReference type="EMBL" id="KF900445">
    <property type="protein sequence ID" value="AIE95259.1"/>
    <property type="molecule type" value="Genomic_DNA"/>
</dbReference>
<keyword evidence="3" id="KW-0645">Protease</keyword>
<dbReference type="GO" id="GO:0008233">
    <property type="term" value="F:peptidase activity"/>
    <property type="evidence" value="ECO:0007669"/>
    <property type="project" value="UniProtKB-KW"/>
</dbReference>
<dbReference type="NCBIfam" id="TIGR04178">
    <property type="entry name" value="exo_archaeo"/>
    <property type="match status" value="1"/>
</dbReference>
<keyword evidence="7 9" id="KW-0472">Membrane</keyword>
<evidence type="ECO:0000256" key="3">
    <source>
        <dbReference type="ARBA" id="ARBA00022670"/>
    </source>
</evidence>
<evidence type="ECO:0000256" key="2">
    <source>
        <dbReference type="ARBA" id="ARBA00022475"/>
    </source>
</evidence>
<dbReference type="GO" id="GO:0005886">
    <property type="term" value="C:plasma membrane"/>
    <property type="evidence" value="ECO:0007669"/>
    <property type="project" value="UniProtKB-SubCell"/>
</dbReference>
<name>A0A075FVF3_9EURY</name>
<feature type="active site" description="Acyl-thioester intermediate" evidence="8">
    <location>
        <position position="193"/>
    </location>
</feature>
<accession>A0A075FVF3</accession>
<evidence type="ECO:0000256" key="9">
    <source>
        <dbReference type="SAM" id="Phobius"/>
    </source>
</evidence>
<evidence type="ECO:0000256" key="6">
    <source>
        <dbReference type="ARBA" id="ARBA00022989"/>
    </source>
</evidence>
<keyword evidence="6 9" id="KW-1133">Transmembrane helix</keyword>
<dbReference type="InterPro" id="IPR014522">
    <property type="entry name" value="ArtA"/>
</dbReference>
<evidence type="ECO:0000256" key="7">
    <source>
        <dbReference type="ARBA" id="ARBA00023136"/>
    </source>
</evidence>
<dbReference type="NCBIfam" id="TIGR04125">
    <property type="entry name" value="exosort_PGF_TRM"/>
    <property type="match status" value="1"/>
</dbReference>
<evidence type="ECO:0000256" key="1">
    <source>
        <dbReference type="ARBA" id="ARBA00004651"/>
    </source>
</evidence>
<feature type="transmembrane region" description="Helical" evidence="9">
    <location>
        <begin position="189"/>
        <end position="208"/>
    </location>
</feature>
<dbReference type="GO" id="GO:0006508">
    <property type="term" value="P:proteolysis"/>
    <property type="evidence" value="ECO:0007669"/>
    <property type="project" value="UniProtKB-KW"/>
</dbReference>